<dbReference type="EMBL" id="GG663373">
    <property type="protein sequence ID" value="EEH04643.1"/>
    <property type="molecule type" value="Genomic_DNA"/>
</dbReference>
<feature type="region of interest" description="Disordered" evidence="1">
    <location>
        <begin position="1"/>
        <end position="76"/>
    </location>
</feature>
<dbReference type="HOGENOM" id="CLU_1219401_0_0_1"/>
<name>C0NVV4_AJECG</name>
<evidence type="ECO:0000256" key="1">
    <source>
        <dbReference type="SAM" id="MobiDB-lite"/>
    </source>
</evidence>
<feature type="compositionally biased region" description="Polar residues" evidence="1">
    <location>
        <begin position="52"/>
        <end position="72"/>
    </location>
</feature>
<reference evidence="2" key="1">
    <citation type="submission" date="2009-02" db="EMBL/GenBank/DDBJ databases">
        <title>The Genome Sequence of Ajellomyces capsulatus strain G186AR.</title>
        <authorList>
            <consortium name="The Broad Institute Genome Sequencing Platform"/>
            <person name="Champion M."/>
            <person name="Cuomo C."/>
            <person name="Ma L.-J."/>
            <person name="Henn M.R."/>
            <person name="Sil A."/>
            <person name="Goldman B."/>
            <person name="Young S.K."/>
            <person name="Kodira C.D."/>
            <person name="Zeng Q."/>
            <person name="Koehrsen M."/>
            <person name="Alvarado L."/>
            <person name="Berlin A."/>
            <person name="Borenstein D."/>
            <person name="Chen Z."/>
            <person name="Engels R."/>
            <person name="Freedman E."/>
            <person name="Gellesch M."/>
            <person name="Goldberg J."/>
            <person name="Griggs A."/>
            <person name="Gujja S."/>
            <person name="Heiman D."/>
            <person name="Hepburn T."/>
            <person name="Howarth C."/>
            <person name="Jen D."/>
            <person name="Larson L."/>
            <person name="Lewis B."/>
            <person name="Mehta T."/>
            <person name="Park D."/>
            <person name="Pearson M."/>
            <person name="Roberts A."/>
            <person name="Saif S."/>
            <person name="Shea T."/>
            <person name="Shenoy N."/>
            <person name="Sisk P."/>
            <person name="Stolte C."/>
            <person name="Sykes S."/>
            <person name="Walk T."/>
            <person name="White J."/>
            <person name="Yandava C."/>
            <person name="Klein B."/>
            <person name="McEwen J.G."/>
            <person name="Puccia R."/>
            <person name="Goldman G.H."/>
            <person name="Felipe M.S."/>
            <person name="Nino-Vega G."/>
            <person name="San-Blas G."/>
            <person name="Taylor J."/>
            <person name="Mendoza L."/>
            <person name="Galagan J."/>
            <person name="Nusbaum C."/>
            <person name="Birren B."/>
        </authorList>
    </citation>
    <scope>NUCLEOTIDE SEQUENCE</scope>
    <source>
        <strain evidence="2">G186AR</strain>
    </source>
</reference>
<proteinExistence type="predicted"/>
<keyword evidence="3" id="KW-1185">Reference proteome</keyword>
<dbReference type="GeneID" id="69040300"/>
<organism evidence="2 3">
    <name type="scientific">Ajellomyces capsulatus (strain G186AR / H82 / ATCC MYA-2454 / RMSCC 2432)</name>
    <name type="common">Darling's disease fungus</name>
    <name type="synonym">Histoplasma capsulatum</name>
    <dbReference type="NCBI Taxonomy" id="447093"/>
    <lineage>
        <taxon>Eukaryota</taxon>
        <taxon>Fungi</taxon>
        <taxon>Dikarya</taxon>
        <taxon>Ascomycota</taxon>
        <taxon>Pezizomycotina</taxon>
        <taxon>Eurotiomycetes</taxon>
        <taxon>Eurotiomycetidae</taxon>
        <taxon>Onygenales</taxon>
        <taxon>Ajellomycetaceae</taxon>
        <taxon>Histoplasma</taxon>
    </lineage>
</organism>
<protein>
    <submittedName>
        <fullName evidence="2">Uncharacterized protein</fullName>
    </submittedName>
</protein>
<gene>
    <name evidence="2" type="ORF">HCBG_07284</name>
</gene>
<sequence length="227" mass="25884">MIPSDDIYNDRKIVIEDSHLPGSPAQPTDDSWGEWDITGTIDPSDDSDGDYTVSSNGGDSVKQQSQQRNISTGEDERLKDLKTRGWHWWKIKQQFPHRKLSALQQQWSSKLRERGEEKVQANHFSEVLEQYLCSVGSDPGRRQLGVDNILLRGALEKLNDQNILTAWLARLWRNVLLTGGLKVRTLLCDSGMLNWSEEAYGLNYKNVMLRTSQQVQSSASGNWHGEW</sequence>
<evidence type="ECO:0000313" key="2">
    <source>
        <dbReference type="EMBL" id="EEH04643.1"/>
    </source>
</evidence>
<dbReference type="AlphaFoldDB" id="C0NVV4"/>
<evidence type="ECO:0000313" key="3">
    <source>
        <dbReference type="Proteomes" id="UP000001631"/>
    </source>
</evidence>
<dbReference type="RefSeq" id="XP_045285124.1">
    <property type="nucleotide sequence ID" value="XM_045434333.1"/>
</dbReference>
<dbReference type="Proteomes" id="UP000001631">
    <property type="component" value="Unassembled WGS sequence"/>
</dbReference>
<dbReference type="InParanoid" id="C0NVV4"/>
<accession>C0NVV4</accession>
<feature type="compositionally biased region" description="Basic and acidic residues" evidence="1">
    <location>
        <begin position="8"/>
        <end position="19"/>
    </location>
</feature>